<dbReference type="AlphaFoldDB" id="T1G024"/>
<reference evidence="5" key="3">
    <citation type="submission" date="2015-06" db="UniProtKB">
        <authorList>
            <consortium name="EnsemblMetazoa"/>
        </authorList>
    </citation>
    <scope>IDENTIFICATION</scope>
</reference>
<dbReference type="Proteomes" id="UP000015101">
    <property type="component" value="Unassembled WGS sequence"/>
</dbReference>
<dbReference type="EMBL" id="AMQM01002120">
    <property type="status" value="NOT_ANNOTATED_CDS"/>
    <property type="molecule type" value="Genomic_DNA"/>
</dbReference>
<evidence type="ECO:0000313" key="5">
    <source>
        <dbReference type="EnsemblMetazoa" id="HelroP70078"/>
    </source>
</evidence>
<dbReference type="InParanoid" id="T1G024"/>
<evidence type="ECO:0000256" key="1">
    <source>
        <dbReference type="ARBA" id="ARBA00022884"/>
    </source>
</evidence>
<dbReference type="HOGENOM" id="CLU_1590524_0_0_1"/>
<dbReference type="SMART" id="SM00360">
    <property type="entry name" value="RRM"/>
    <property type="match status" value="1"/>
</dbReference>
<dbReference type="KEGG" id="hro:HELRODRAFT_70078"/>
<dbReference type="SUPFAM" id="SSF54928">
    <property type="entry name" value="RNA-binding domain, RBD"/>
    <property type="match status" value="1"/>
</dbReference>
<dbReference type="OrthoDB" id="439808at2759"/>
<protein>
    <recommendedName>
        <fullName evidence="3">RRM domain-containing protein</fullName>
    </recommendedName>
</protein>
<accession>T1G024</accession>
<evidence type="ECO:0000313" key="6">
    <source>
        <dbReference type="Proteomes" id="UP000015101"/>
    </source>
</evidence>
<dbReference type="eggNOG" id="KOG0148">
    <property type="taxonomic scope" value="Eukaryota"/>
</dbReference>
<keyword evidence="6" id="KW-1185">Reference proteome</keyword>
<dbReference type="GeneID" id="20214422"/>
<feature type="domain" description="RRM" evidence="3">
    <location>
        <begin position="89"/>
        <end position="161"/>
    </location>
</feature>
<dbReference type="EMBL" id="KB097700">
    <property type="protein sequence ID" value="ESN91584.1"/>
    <property type="molecule type" value="Genomic_DNA"/>
</dbReference>
<dbReference type="RefSeq" id="XP_009030093.1">
    <property type="nucleotide sequence ID" value="XM_009031845.1"/>
</dbReference>
<dbReference type="PROSITE" id="PS50102">
    <property type="entry name" value="RRM"/>
    <property type="match status" value="1"/>
</dbReference>
<dbReference type="InterPro" id="IPR012677">
    <property type="entry name" value="Nucleotide-bd_a/b_plait_sf"/>
</dbReference>
<reference evidence="4 6" key="2">
    <citation type="journal article" date="2013" name="Nature">
        <title>Insights into bilaterian evolution from three spiralian genomes.</title>
        <authorList>
            <person name="Simakov O."/>
            <person name="Marletaz F."/>
            <person name="Cho S.J."/>
            <person name="Edsinger-Gonzales E."/>
            <person name="Havlak P."/>
            <person name="Hellsten U."/>
            <person name="Kuo D.H."/>
            <person name="Larsson T."/>
            <person name="Lv J."/>
            <person name="Arendt D."/>
            <person name="Savage R."/>
            <person name="Osoegawa K."/>
            <person name="de Jong P."/>
            <person name="Grimwood J."/>
            <person name="Chapman J.A."/>
            <person name="Shapiro H."/>
            <person name="Aerts A."/>
            <person name="Otillar R.P."/>
            <person name="Terry A.Y."/>
            <person name="Boore J.L."/>
            <person name="Grigoriev I.V."/>
            <person name="Lindberg D.R."/>
            <person name="Seaver E.C."/>
            <person name="Weisblat D.A."/>
            <person name="Putnam N.H."/>
            <person name="Rokhsar D.S."/>
        </authorList>
    </citation>
    <scope>NUCLEOTIDE SEQUENCE</scope>
</reference>
<proteinExistence type="predicted"/>
<reference evidence="6" key="1">
    <citation type="submission" date="2012-12" db="EMBL/GenBank/DDBJ databases">
        <authorList>
            <person name="Hellsten U."/>
            <person name="Grimwood J."/>
            <person name="Chapman J.A."/>
            <person name="Shapiro H."/>
            <person name="Aerts A."/>
            <person name="Otillar R.P."/>
            <person name="Terry A.Y."/>
            <person name="Boore J.L."/>
            <person name="Simakov O."/>
            <person name="Marletaz F."/>
            <person name="Cho S.-J."/>
            <person name="Edsinger-Gonzales E."/>
            <person name="Havlak P."/>
            <person name="Kuo D.-H."/>
            <person name="Larsson T."/>
            <person name="Lv J."/>
            <person name="Arendt D."/>
            <person name="Savage R."/>
            <person name="Osoegawa K."/>
            <person name="de Jong P."/>
            <person name="Lindberg D.R."/>
            <person name="Seaver E.C."/>
            <person name="Weisblat D.A."/>
            <person name="Putnam N.H."/>
            <person name="Grigoriev I.V."/>
            <person name="Rokhsar D.S."/>
        </authorList>
    </citation>
    <scope>NUCLEOTIDE SEQUENCE</scope>
</reference>
<dbReference type="InterPro" id="IPR000504">
    <property type="entry name" value="RRM_dom"/>
</dbReference>
<dbReference type="STRING" id="6412.T1G024"/>
<dbReference type="Gene3D" id="3.30.70.330">
    <property type="match status" value="2"/>
</dbReference>
<dbReference type="Pfam" id="PF00076">
    <property type="entry name" value="RRM_1"/>
    <property type="match status" value="2"/>
</dbReference>
<keyword evidence="1 2" id="KW-0694">RNA-binding</keyword>
<name>T1G024_HELRO</name>
<organism evidence="5 6">
    <name type="scientific">Helobdella robusta</name>
    <name type="common">Californian leech</name>
    <dbReference type="NCBI Taxonomy" id="6412"/>
    <lineage>
        <taxon>Eukaryota</taxon>
        <taxon>Metazoa</taxon>
        <taxon>Spiralia</taxon>
        <taxon>Lophotrochozoa</taxon>
        <taxon>Annelida</taxon>
        <taxon>Clitellata</taxon>
        <taxon>Hirudinea</taxon>
        <taxon>Rhynchobdellida</taxon>
        <taxon>Glossiphoniidae</taxon>
        <taxon>Helobdella</taxon>
    </lineage>
</organism>
<dbReference type="PANTHER" id="PTHR10352">
    <property type="entry name" value="EUKARYOTIC TRANSLATION INITIATION FACTOR 3 SUBUNIT G"/>
    <property type="match status" value="1"/>
</dbReference>
<dbReference type="OMA" id="HEMRIFK"/>
<dbReference type="EnsemblMetazoa" id="HelroT70078">
    <property type="protein sequence ID" value="HelroP70078"/>
    <property type="gene ID" value="HelroG70078"/>
</dbReference>
<gene>
    <name evidence="5" type="primary">20214422</name>
    <name evidence="4" type="ORF">HELRODRAFT_70078</name>
</gene>
<dbReference type="CTD" id="20214422"/>
<dbReference type="FunFam" id="3.30.70.330:FF:000045">
    <property type="entry name" value="Nucleolysin tiar isoform 1"/>
    <property type="match status" value="1"/>
</dbReference>
<dbReference type="InterPro" id="IPR035979">
    <property type="entry name" value="RBD_domain_sf"/>
</dbReference>
<evidence type="ECO:0000313" key="4">
    <source>
        <dbReference type="EMBL" id="ESN91584.1"/>
    </source>
</evidence>
<dbReference type="GO" id="GO:0003723">
    <property type="term" value="F:RNA binding"/>
    <property type="evidence" value="ECO:0007669"/>
    <property type="project" value="UniProtKB-UniRule"/>
</dbReference>
<sequence>MQTHHKFHVRTRDCKVIKDQQTLKSKGYGFVSFDAENAIGCMNGQWLGSRTIRTNWASRKPSNSSHKEGANNKPLTFQEVFSQSSPTNCTVYCGGILTGLTEELVQKTFGSYGIIHEMRIFKEKGYVFVRFDSKESASHAIVGVHGSEVNGHLVKCYWGKEPNANNNY</sequence>
<dbReference type="CDD" id="cd12354">
    <property type="entry name" value="RRM3_TIA1_like"/>
    <property type="match status" value="1"/>
</dbReference>
<evidence type="ECO:0000259" key="3">
    <source>
        <dbReference type="PROSITE" id="PS50102"/>
    </source>
</evidence>
<evidence type="ECO:0000256" key="2">
    <source>
        <dbReference type="PROSITE-ProRule" id="PRU00176"/>
    </source>
</evidence>